<keyword evidence="2" id="KW-0503">Monooxygenase</keyword>
<accession>A0A2C9ZMH5</accession>
<dbReference type="Pfam" id="PF03992">
    <property type="entry name" value="ABM"/>
    <property type="match status" value="1"/>
</dbReference>
<evidence type="ECO:0000313" key="2">
    <source>
        <dbReference type="EMBL" id="OUC98533.1"/>
    </source>
</evidence>
<organism evidence="2 3">
    <name type="scientific">Streptosporangium minutum</name>
    <dbReference type="NCBI Taxonomy" id="569862"/>
    <lineage>
        <taxon>Bacteria</taxon>
        <taxon>Bacillati</taxon>
        <taxon>Actinomycetota</taxon>
        <taxon>Actinomycetes</taxon>
        <taxon>Streptosporangiales</taxon>
        <taxon>Streptosporangiaceae</taxon>
        <taxon>Streptosporangium</taxon>
    </lineage>
</organism>
<dbReference type="Gene3D" id="3.30.70.100">
    <property type="match status" value="1"/>
</dbReference>
<dbReference type="InterPro" id="IPR007138">
    <property type="entry name" value="ABM_dom"/>
</dbReference>
<dbReference type="InterPro" id="IPR011008">
    <property type="entry name" value="Dimeric_a/b-barrel"/>
</dbReference>
<dbReference type="AlphaFoldDB" id="A0A2C9ZMH5"/>
<evidence type="ECO:0000313" key="3">
    <source>
        <dbReference type="Proteomes" id="UP000194761"/>
    </source>
</evidence>
<keyword evidence="2" id="KW-0560">Oxidoreductase</keyword>
<proteinExistence type="predicted"/>
<sequence>MTLTVIAGFEAKPGLEDDLRTALEGMIEPSLEEAGCLAYEPYTDPNQPTRMVLIEEWTSTEALDLHFTTPHFEHVAGVLDTLLVKPFTIRHLIDPETR</sequence>
<dbReference type="GO" id="GO:0004497">
    <property type="term" value="F:monooxygenase activity"/>
    <property type="evidence" value="ECO:0007669"/>
    <property type="project" value="UniProtKB-KW"/>
</dbReference>
<dbReference type="SUPFAM" id="SSF54909">
    <property type="entry name" value="Dimeric alpha+beta barrel"/>
    <property type="match status" value="1"/>
</dbReference>
<feature type="domain" description="ABM" evidence="1">
    <location>
        <begin position="3"/>
        <end position="92"/>
    </location>
</feature>
<keyword evidence="3" id="KW-1185">Reference proteome</keyword>
<name>A0A2C9ZMH5_9ACTN</name>
<dbReference type="InterPro" id="IPR050744">
    <property type="entry name" value="AI-2_Isomerase_LsrG"/>
</dbReference>
<comment type="caution">
    <text evidence="2">The sequence shown here is derived from an EMBL/GenBank/DDBJ whole genome shotgun (WGS) entry which is preliminary data.</text>
</comment>
<dbReference type="PROSITE" id="PS51725">
    <property type="entry name" value="ABM"/>
    <property type="match status" value="1"/>
</dbReference>
<protein>
    <submittedName>
        <fullName evidence="2">Antibiotic biosynthesis monooxygenase</fullName>
    </submittedName>
</protein>
<dbReference type="RefSeq" id="WP_086569290.1">
    <property type="nucleotide sequence ID" value="NZ_NGFP01000019.1"/>
</dbReference>
<evidence type="ECO:0000259" key="1">
    <source>
        <dbReference type="PROSITE" id="PS51725"/>
    </source>
</evidence>
<reference evidence="2 3" key="1">
    <citation type="submission" date="2017-05" db="EMBL/GenBank/DDBJ databases">
        <title>Biotechnological potential of actinobacteria isolated from South African environments.</title>
        <authorList>
            <person name="Le Roes-Hill M."/>
            <person name="Prins A."/>
            <person name="Durrell K.A."/>
        </authorList>
    </citation>
    <scope>NUCLEOTIDE SEQUENCE [LARGE SCALE GENOMIC DNA]</scope>
    <source>
        <strain evidence="2">M26</strain>
    </source>
</reference>
<dbReference type="Proteomes" id="UP000194761">
    <property type="component" value="Unassembled WGS sequence"/>
</dbReference>
<dbReference type="EMBL" id="NGFP01000019">
    <property type="protein sequence ID" value="OUC98533.1"/>
    <property type="molecule type" value="Genomic_DNA"/>
</dbReference>
<gene>
    <name evidence="2" type="ORF">CA984_06580</name>
</gene>
<dbReference type="PANTHER" id="PTHR33336:SF15">
    <property type="entry name" value="ABM DOMAIN-CONTAINING PROTEIN"/>
    <property type="match status" value="1"/>
</dbReference>
<dbReference type="PANTHER" id="PTHR33336">
    <property type="entry name" value="QUINOL MONOOXYGENASE YGIN-RELATED"/>
    <property type="match status" value="1"/>
</dbReference>